<gene>
    <name evidence="2" type="ORF">CK203_095586</name>
</gene>
<sequence length="130" mass="14722">MDEEDRVLWTPMKIGKFSVKSLYKAVELESSIYFPMKIIWNSWVQPKLKMIIMVEKQGVVLNRWTLPFTVVPTALGTALDINLSNASLVFISVTFATMVGLSGSVNLLLPYFSLYLLLHSGEFLVRLASY</sequence>
<evidence type="ECO:0000256" key="1">
    <source>
        <dbReference type="SAM" id="Phobius"/>
    </source>
</evidence>
<dbReference type="EMBL" id="QGNW01001698">
    <property type="protein sequence ID" value="RVW32990.1"/>
    <property type="molecule type" value="Genomic_DNA"/>
</dbReference>
<evidence type="ECO:0000313" key="3">
    <source>
        <dbReference type="Proteomes" id="UP000288805"/>
    </source>
</evidence>
<organism evidence="2 3">
    <name type="scientific">Vitis vinifera</name>
    <name type="common">Grape</name>
    <dbReference type="NCBI Taxonomy" id="29760"/>
    <lineage>
        <taxon>Eukaryota</taxon>
        <taxon>Viridiplantae</taxon>
        <taxon>Streptophyta</taxon>
        <taxon>Embryophyta</taxon>
        <taxon>Tracheophyta</taxon>
        <taxon>Spermatophyta</taxon>
        <taxon>Magnoliopsida</taxon>
        <taxon>eudicotyledons</taxon>
        <taxon>Gunneridae</taxon>
        <taxon>Pentapetalae</taxon>
        <taxon>rosids</taxon>
        <taxon>Vitales</taxon>
        <taxon>Vitaceae</taxon>
        <taxon>Viteae</taxon>
        <taxon>Vitis</taxon>
    </lineage>
</organism>
<dbReference type="Proteomes" id="UP000288805">
    <property type="component" value="Unassembled WGS sequence"/>
</dbReference>
<comment type="caution">
    <text evidence="2">The sequence shown here is derived from an EMBL/GenBank/DDBJ whole genome shotgun (WGS) entry which is preliminary data.</text>
</comment>
<evidence type="ECO:0008006" key="4">
    <source>
        <dbReference type="Google" id="ProtNLM"/>
    </source>
</evidence>
<feature type="transmembrane region" description="Helical" evidence="1">
    <location>
        <begin position="88"/>
        <end position="118"/>
    </location>
</feature>
<evidence type="ECO:0000313" key="2">
    <source>
        <dbReference type="EMBL" id="RVW32990.1"/>
    </source>
</evidence>
<proteinExistence type="predicted"/>
<accession>A0A438DC12</accession>
<reference evidence="2 3" key="1">
    <citation type="journal article" date="2018" name="PLoS Genet.">
        <title>Population sequencing reveals clonal diversity and ancestral inbreeding in the grapevine cultivar Chardonnay.</title>
        <authorList>
            <person name="Roach M.J."/>
            <person name="Johnson D.L."/>
            <person name="Bohlmann J."/>
            <person name="van Vuuren H.J."/>
            <person name="Jones S.J."/>
            <person name="Pretorius I.S."/>
            <person name="Schmidt S.A."/>
            <person name="Borneman A.R."/>
        </authorList>
    </citation>
    <scope>NUCLEOTIDE SEQUENCE [LARGE SCALE GENOMIC DNA]</scope>
    <source>
        <strain evidence="3">cv. Chardonnay</strain>
        <tissue evidence="2">Leaf</tissue>
    </source>
</reference>
<keyword evidence="1" id="KW-0812">Transmembrane</keyword>
<dbReference type="AlphaFoldDB" id="A0A438DC12"/>
<keyword evidence="1" id="KW-1133">Transmembrane helix</keyword>
<protein>
    <recommendedName>
        <fullName evidence="4">Transmembrane protein</fullName>
    </recommendedName>
</protein>
<name>A0A438DC12_VITVI</name>
<keyword evidence="1" id="KW-0472">Membrane</keyword>